<feature type="transmembrane region" description="Helical" evidence="1">
    <location>
        <begin position="273"/>
        <end position="295"/>
    </location>
</feature>
<feature type="transmembrane region" description="Helical" evidence="1">
    <location>
        <begin position="33"/>
        <end position="59"/>
    </location>
</feature>
<keyword evidence="1" id="KW-0472">Membrane</keyword>
<evidence type="ECO:0000313" key="3">
    <source>
        <dbReference type="Proteomes" id="UP000030377"/>
    </source>
</evidence>
<gene>
    <name evidence="2" type="ORF">MA20_20750</name>
</gene>
<evidence type="ECO:0000256" key="1">
    <source>
        <dbReference type="SAM" id="Phobius"/>
    </source>
</evidence>
<dbReference type="InterPro" id="IPR007820">
    <property type="entry name" value="AbrB_fam"/>
</dbReference>
<reference evidence="2 3" key="1">
    <citation type="submission" date="2014-09" db="EMBL/GenBank/DDBJ databases">
        <title>Draft genome of Bradyrhizobium japonicum Is-34.</title>
        <authorList>
            <person name="Tsurumaru H."/>
            <person name="Yamakawa T."/>
            <person name="Hashimoto S."/>
            <person name="Okizaki K."/>
            <person name="Kanesaki Y."/>
            <person name="Yoshikawa H."/>
            <person name="Yajima S."/>
        </authorList>
    </citation>
    <scope>NUCLEOTIDE SEQUENCE [LARGE SCALE GENOMIC DNA]</scope>
    <source>
        <strain evidence="2 3">Is-34</strain>
    </source>
</reference>
<proteinExistence type="predicted"/>
<dbReference type="PANTHER" id="PTHR38457:SF1">
    <property type="entry name" value="REGULATOR ABRB-RELATED"/>
    <property type="match status" value="1"/>
</dbReference>
<dbReference type="NCBIfam" id="TIGR03082">
    <property type="entry name" value="Gneg_AbrB_dup"/>
    <property type="match status" value="2"/>
</dbReference>
<name>A0A0A3XRK6_BRAJP</name>
<sequence>MKQITASLPFEWPSRAKILSTVETLVIGTVGGLVFLVAGLPGGLISGSMIAVGIAAIAGRQLALPPILTQTVLVLLGISLGSVVSRHLLQQVSAYPLTIGLLALATFCSTFGSSYYLQRIHGWDRTSAFLAGSPGALSQITILAVERGADLPGIAVVQTMRVIILTAALPMVLAFAGVAPSVAPSLTTTIASPLELVELVAASLAAALLLRLIKFPASWMFGAMIASSVLHGADWVEGGLPNWGRGVALIGIGALIGSRFARMRIKTLAGHIHAALGSFAVAIAVSAVFVGIVALTTQVKLSDVVVAFAPGAMDAMLALALTLHIDPIFVGAHHLSRFVFVTIATPGIVHLFGRTQDDVDD</sequence>
<feature type="transmembrane region" description="Helical" evidence="1">
    <location>
        <begin position="95"/>
        <end position="117"/>
    </location>
</feature>
<protein>
    <submittedName>
        <fullName evidence="2">Membrane protein</fullName>
    </submittedName>
</protein>
<keyword evidence="1" id="KW-1133">Transmembrane helix</keyword>
<dbReference type="Proteomes" id="UP000030377">
    <property type="component" value="Unassembled WGS sequence"/>
</dbReference>
<feature type="transmembrane region" description="Helical" evidence="1">
    <location>
        <begin position="301"/>
        <end position="323"/>
    </location>
</feature>
<comment type="caution">
    <text evidence="2">The sequence shown here is derived from an EMBL/GenBank/DDBJ whole genome shotgun (WGS) entry which is preliminary data.</text>
</comment>
<organism evidence="2 3">
    <name type="scientific">Bradyrhizobium japonicum</name>
    <dbReference type="NCBI Taxonomy" id="375"/>
    <lineage>
        <taxon>Bacteria</taxon>
        <taxon>Pseudomonadati</taxon>
        <taxon>Pseudomonadota</taxon>
        <taxon>Alphaproteobacteria</taxon>
        <taxon>Hyphomicrobiales</taxon>
        <taxon>Nitrobacteraceae</taxon>
        <taxon>Bradyrhizobium</taxon>
    </lineage>
</organism>
<dbReference type="AlphaFoldDB" id="A0A0A3XRK6"/>
<feature type="transmembrane region" description="Helical" evidence="1">
    <location>
        <begin position="242"/>
        <end position="261"/>
    </location>
</feature>
<dbReference type="PANTHER" id="PTHR38457">
    <property type="entry name" value="REGULATOR ABRB-RELATED"/>
    <property type="match status" value="1"/>
</dbReference>
<dbReference type="GO" id="GO:0010468">
    <property type="term" value="P:regulation of gene expression"/>
    <property type="evidence" value="ECO:0007669"/>
    <property type="project" value="InterPro"/>
</dbReference>
<dbReference type="Pfam" id="PF05145">
    <property type="entry name" value="AbrB"/>
    <property type="match status" value="1"/>
</dbReference>
<feature type="transmembrane region" description="Helical" evidence="1">
    <location>
        <begin position="189"/>
        <end position="210"/>
    </location>
</feature>
<dbReference type="InterPro" id="IPR017516">
    <property type="entry name" value="AbrB_dup"/>
</dbReference>
<evidence type="ECO:0000313" key="2">
    <source>
        <dbReference type="EMBL" id="KGT77062.1"/>
    </source>
</evidence>
<dbReference type="EMBL" id="JRPN01000018">
    <property type="protein sequence ID" value="KGT77062.1"/>
    <property type="molecule type" value="Genomic_DNA"/>
</dbReference>
<feature type="transmembrane region" description="Helical" evidence="1">
    <location>
        <begin position="162"/>
        <end position="183"/>
    </location>
</feature>
<dbReference type="RefSeq" id="WP_041956687.1">
    <property type="nucleotide sequence ID" value="NZ_JRPN01000018.1"/>
</dbReference>
<dbReference type="GO" id="GO:0016020">
    <property type="term" value="C:membrane"/>
    <property type="evidence" value="ECO:0007669"/>
    <property type="project" value="InterPro"/>
</dbReference>
<feature type="transmembrane region" description="Helical" evidence="1">
    <location>
        <begin position="217"/>
        <end position="236"/>
    </location>
</feature>
<feature type="transmembrane region" description="Helical" evidence="1">
    <location>
        <begin position="71"/>
        <end position="89"/>
    </location>
</feature>
<dbReference type="STRING" id="375.BKD09_RS06850"/>
<feature type="transmembrane region" description="Helical" evidence="1">
    <location>
        <begin position="335"/>
        <end position="353"/>
    </location>
</feature>
<keyword evidence="1" id="KW-0812">Transmembrane</keyword>
<accession>A0A0A3XRK6</accession>
<dbReference type="PIRSF" id="PIRSF038991">
    <property type="entry name" value="Protein_AbrB"/>
    <property type="match status" value="1"/>
</dbReference>
<dbReference type="eggNOG" id="COG3180">
    <property type="taxonomic scope" value="Bacteria"/>
</dbReference>